<dbReference type="Proteomes" id="UP000285864">
    <property type="component" value="Unassembled WGS sequence"/>
</dbReference>
<dbReference type="EC" id="2.7.6.3" evidence="3"/>
<evidence type="ECO:0000313" key="14">
    <source>
        <dbReference type="EMBL" id="RGR97884.1"/>
    </source>
</evidence>
<comment type="pathway">
    <text evidence="1">Cofactor biosynthesis; tetrahydrofolate biosynthesis; 2-amino-4-hydroxy-6-hydroxymethyl-7,8-dihydropteridine diphosphate from 7,8-dihydroneopterin triphosphate: step 4/4.</text>
</comment>
<dbReference type="GO" id="GO:0046654">
    <property type="term" value="P:tetrahydrofolate biosynthetic process"/>
    <property type="evidence" value="ECO:0007669"/>
    <property type="project" value="UniProtKB-UniPathway"/>
</dbReference>
<dbReference type="GO" id="GO:0046656">
    <property type="term" value="P:folic acid biosynthetic process"/>
    <property type="evidence" value="ECO:0007669"/>
    <property type="project" value="UniProtKB-KW"/>
</dbReference>
<dbReference type="InterPro" id="IPR035907">
    <property type="entry name" value="Hppk_sf"/>
</dbReference>
<dbReference type="GO" id="GO:0003848">
    <property type="term" value="F:2-amino-4-hydroxy-6-hydroxymethyldihydropteridine diphosphokinase activity"/>
    <property type="evidence" value="ECO:0007669"/>
    <property type="project" value="UniProtKB-EC"/>
</dbReference>
<evidence type="ECO:0000259" key="13">
    <source>
        <dbReference type="Pfam" id="PF01288"/>
    </source>
</evidence>
<keyword evidence="6" id="KW-0547">Nucleotide-binding</keyword>
<dbReference type="RefSeq" id="WP_118483773.1">
    <property type="nucleotide sequence ID" value="NZ_CAUELD010000123.1"/>
</dbReference>
<organism evidence="14 15">
    <name type="scientific">Phocaeicola coprocola</name>
    <dbReference type="NCBI Taxonomy" id="310298"/>
    <lineage>
        <taxon>Bacteria</taxon>
        <taxon>Pseudomonadati</taxon>
        <taxon>Bacteroidota</taxon>
        <taxon>Bacteroidia</taxon>
        <taxon>Bacteroidales</taxon>
        <taxon>Bacteroidaceae</taxon>
        <taxon>Phocaeicola</taxon>
    </lineage>
</organism>
<comment type="similarity">
    <text evidence="2">Belongs to the HPPK family.</text>
</comment>
<gene>
    <name evidence="14" type="ORF">DWY20_05735</name>
</gene>
<dbReference type="PANTHER" id="PTHR43071:SF1">
    <property type="entry name" value="2-AMINO-4-HYDROXY-6-HYDROXYMETHYLDIHYDROPTERIDINE PYROPHOSPHOKINASE"/>
    <property type="match status" value="1"/>
</dbReference>
<comment type="caution">
    <text evidence="14">The sequence shown here is derived from an EMBL/GenBank/DDBJ whole genome shotgun (WGS) entry which is preliminary data.</text>
</comment>
<evidence type="ECO:0000256" key="11">
    <source>
        <dbReference type="ARBA" id="ARBA00029766"/>
    </source>
</evidence>
<name>A0A412GSZ2_9BACT</name>
<evidence type="ECO:0000256" key="8">
    <source>
        <dbReference type="ARBA" id="ARBA00022840"/>
    </source>
</evidence>
<evidence type="ECO:0000256" key="2">
    <source>
        <dbReference type="ARBA" id="ARBA00005810"/>
    </source>
</evidence>
<evidence type="ECO:0000256" key="10">
    <source>
        <dbReference type="ARBA" id="ARBA00029409"/>
    </source>
</evidence>
<keyword evidence="5" id="KW-0808">Transferase</keyword>
<dbReference type="AlphaFoldDB" id="A0A412GSZ2"/>
<dbReference type="GO" id="GO:0005524">
    <property type="term" value="F:ATP binding"/>
    <property type="evidence" value="ECO:0007669"/>
    <property type="project" value="UniProtKB-KW"/>
</dbReference>
<evidence type="ECO:0000256" key="1">
    <source>
        <dbReference type="ARBA" id="ARBA00005051"/>
    </source>
</evidence>
<evidence type="ECO:0000256" key="7">
    <source>
        <dbReference type="ARBA" id="ARBA00022777"/>
    </source>
</evidence>
<evidence type="ECO:0000256" key="9">
    <source>
        <dbReference type="ARBA" id="ARBA00022909"/>
    </source>
</evidence>
<evidence type="ECO:0000256" key="3">
    <source>
        <dbReference type="ARBA" id="ARBA00013253"/>
    </source>
</evidence>
<keyword evidence="8" id="KW-0067">ATP-binding</keyword>
<dbReference type="Gene3D" id="3.30.70.560">
    <property type="entry name" value="7,8-Dihydro-6-hydroxymethylpterin-pyrophosphokinase HPPK"/>
    <property type="match status" value="1"/>
</dbReference>
<dbReference type="GO" id="GO:0016301">
    <property type="term" value="F:kinase activity"/>
    <property type="evidence" value="ECO:0007669"/>
    <property type="project" value="UniProtKB-KW"/>
</dbReference>
<evidence type="ECO:0000313" key="15">
    <source>
        <dbReference type="Proteomes" id="UP000285864"/>
    </source>
</evidence>
<dbReference type="SUPFAM" id="SSF55083">
    <property type="entry name" value="6-hydroxymethyl-7,8-dihydropterin pyrophosphokinase, HPPK"/>
    <property type="match status" value="1"/>
</dbReference>
<accession>A0A412GSZ2</accession>
<dbReference type="UniPathway" id="UPA00077">
    <property type="reaction ID" value="UER00155"/>
</dbReference>
<proteinExistence type="inferred from homology"/>
<comment type="function">
    <text evidence="10">Catalyzes the transfer of pyrophosphate from adenosine triphosphate (ATP) to 6-hydroxymethyl-7,8-dihydropterin, an enzymatic step in folate biosynthesis pathway.</text>
</comment>
<feature type="domain" description="7,8-dihydro-6-hydroxymethylpterin-pyrophosphokinase" evidence="13">
    <location>
        <begin position="8"/>
        <end position="124"/>
    </location>
</feature>
<evidence type="ECO:0000256" key="12">
    <source>
        <dbReference type="ARBA" id="ARBA00033413"/>
    </source>
</evidence>
<keyword evidence="9" id="KW-0289">Folate biosynthesis</keyword>
<sequence length="139" mass="15959">MKTKHRCIICLGSNTEGEYHMNWAEEILTDLFPEMRWGEIVETAPEGTETTTSYLNRAAIVETDMGFEDIKILFKDIERKCGRTPEGKQKGIIPLDIDLLVFDMEVIKPADMEKNYVKQALNTLSEQADYTSFTYPSRV</sequence>
<dbReference type="PANTHER" id="PTHR43071">
    <property type="entry name" value="2-AMINO-4-HYDROXY-6-HYDROXYMETHYLDIHYDROPTERIDINE PYROPHOSPHOKINASE"/>
    <property type="match status" value="1"/>
</dbReference>
<dbReference type="EMBL" id="QRUU01000017">
    <property type="protein sequence ID" value="RGR97884.1"/>
    <property type="molecule type" value="Genomic_DNA"/>
</dbReference>
<evidence type="ECO:0000256" key="4">
    <source>
        <dbReference type="ARBA" id="ARBA00016218"/>
    </source>
</evidence>
<evidence type="ECO:0000256" key="6">
    <source>
        <dbReference type="ARBA" id="ARBA00022741"/>
    </source>
</evidence>
<keyword evidence="7 14" id="KW-0418">Kinase</keyword>
<dbReference type="Pfam" id="PF01288">
    <property type="entry name" value="HPPK"/>
    <property type="match status" value="1"/>
</dbReference>
<dbReference type="InterPro" id="IPR000550">
    <property type="entry name" value="Hppk"/>
</dbReference>
<evidence type="ECO:0000256" key="5">
    <source>
        <dbReference type="ARBA" id="ARBA00022679"/>
    </source>
</evidence>
<protein>
    <recommendedName>
        <fullName evidence="4">2-amino-4-hydroxy-6-hydroxymethyldihydropteridine pyrophosphokinase</fullName>
        <ecNumber evidence="3">2.7.6.3</ecNumber>
    </recommendedName>
    <alternativeName>
        <fullName evidence="11">6-hydroxymethyl-7,8-dihydropterin pyrophosphokinase</fullName>
    </alternativeName>
    <alternativeName>
        <fullName evidence="12">7,8-dihydro-6-hydroxymethylpterin-pyrophosphokinase</fullName>
    </alternativeName>
</protein>
<keyword evidence="15" id="KW-1185">Reference proteome</keyword>
<reference evidence="14 15" key="1">
    <citation type="submission" date="2018-08" db="EMBL/GenBank/DDBJ databases">
        <title>A genome reference for cultivated species of the human gut microbiota.</title>
        <authorList>
            <person name="Zou Y."/>
            <person name="Xue W."/>
            <person name="Luo G."/>
        </authorList>
    </citation>
    <scope>NUCLEOTIDE SEQUENCE [LARGE SCALE GENOMIC DNA]</scope>
    <source>
        <strain evidence="14 15">AF24-2</strain>
    </source>
</reference>